<dbReference type="Gene3D" id="3.40.640.10">
    <property type="entry name" value="Type I PLP-dependent aspartate aminotransferase-like (Major domain)"/>
    <property type="match status" value="1"/>
</dbReference>
<comment type="cofactor">
    <cofactor evidence="1">
        <name>pyridoxal 5'-phosphate</name>
        <dbReference type="ChEBI" id="CHEBI:597326"/>
    </cofactor>
</comment>
<dbReference type="EC" id="2.8.1.7" evidence="3"/>
<dbReference type="GO" id="GO:0006534">
    <property type="term" value="P:cysteine metabolic process"/>
    <property type="evidence" value="ECO:0007669"/>
    <property type="project" value="InterPro"/>
</dbReference>
<proteinExistence type="inferred from homology"/>
<dbReference type="InterPro" id="IPR015421">
    <property type="entry name" value="PyrdxlP-dep_Trfase_major"/>
</dbReference>
<evidence type="ECO:0000259" key="7">
    <source>
        <dbReference type="Pfam" id="PF00266"/>
    </source>
</evidence>
<sequence>VDPLKLRQDFPVLAGDDPPVYLDNACMPMKPEPVLQAMDDYYRNFPTCGGRSLHRLAFDVTEHYETARGQLQRFVGAADASEIVFTRNATEAINIVAWGLDLQRGDTVLSSDREHNSNVVPWHTLSQRTGVLYSTIPSRDDIYFDLEALKEALTPDTKLASFVHTSNLDGYTLPVHDITEICHDAGVQVMLDSAQSAAHTEVDVQDLDVDFLAASAHKFCGPSGTGLLYGKAEALAQLKPTFVGGSTVRNSTYDGCEFLPPPSCFEAGLQNYGGMIGAGAAADYVAGIGRDKIHAHEVALNARLTQRLESMEGLSLLGPPEPVERGGIFSFNLAGLDSHEIAMNLDETANIAIRSGMHCVHSWFNSRGIKGSARASFYMYNTPAEADCFADALEETQRTLSGSTTALDREKQSFA</sequence>
<dbReference type="InterPro" id="IPR010970">
    <property type="entry name" value="Cys_dSase_SufS"/>
</dbReference>
<evidence type="ECO:0000256" key="1">
    <source>
        <dbReference type="ARBA" id="ARBA00001933"/>
    </source>
</evidence>
<dbReference type="InterPro" id="IPR020578">
    <property type="entry name" value="Aminotrans_V_PyrdxlP_BS"/>
</dbReference>
<feature type="non-terminal residue" evidence="8">
    <location>
        <position position="1"/>
    </location>
</feature>
<evidence type="ECO:0000313" key="8">
    <source>
        <dbReference type="EMBL" id="SUZ51040.1"/>
    </source>
</evidence>
<dbReference type="InterPro" id="IPR015424">
    <property type="entry name" value="PyrdxlP-dep_Trfase"/>
</dbReference>
<keyword evidence="4" id="KW-0808">Transferase</keyword>
<comment type="catalytic activity">
    <reaction evidence="6">
        <text>(sulfur carrier)-H + L-cysteine = (sulfur carrier)-SH + L-alanine</text>
        <dbReference type="Rhea" id="RHEA:43892"/>
        <dbReference type="Rhea" id="RHEA-COMP:14737"/>
        <dbReference type="Rhea" id="RHEA-COMP:14739"/>
        <dbReference type="ChEBI" id="CHEBI:29917"/>
        <dbReference type="ChEBI" id="CHEBI:35235"/>
        <dbReference type="ChEBI" id="CHEBI:57972"/>
        <dbReference type="ChEBI" id="CHEBI:64428"/>
        <dbReference type="EC" id="2.8.1.7"/>
    </reaction>
</comment>
<comment type="similarity">
    <text evidence="2">Belongs to the class-V pyridoxal-phosphate-dependent aminotransferase family. Csd subfamily.</text>
</comment>
<reference evidence="8" key="1">
    <citation type="submission" date="2018-05" db="EMBL/GenBank/DDBJ databases">
        <authorList>
            <person name="Lanie J.A."/>
            <person name="Ng W.-L."/>
            <person name="Kazmierczak K.M."/>
            <person name="Andrzejewski T.M."/>
            <person name="Davidsen T.M."/>
            <person name="Wayne K.J."/>
            <person name="Tettelin H."/>
            <person name="Glass J.I."/>
            <person name="Rusch D."/>
            <person name="Podicherti R."/>
            <person name="Tsui H.-C.T."/>
            <person name="Winkler M.E."/>
        </authorList>
    </citation>
    <scope>NUCLEOTIDE SEQUENCE</scope>
</reference>
<feature type="domain" description="Aminotransferase class V" evidence="7">
    <location>
        <begin position="20"/>
        <end position="387"/>
    </location>
</feature>
<evidence type="ECO:0000256" key="4">
    <source>
        <dbReference type="ARBA" id="ARBA00022679"/>
    </source>
</evidence>
<dbReference type="SUPFAM" id="SSF53383">
    <property type="entry name" value="PLP-dependent transferases"/>
    <property type="match status" value="1"/>
</dbReference>
<dbReference type="CDD" id="cd06453">
    <property type="entry name" value="SufS_like"/>
    <property type="match status" value="1"/>
</dbReference>
<dbReference type="GO" id="GO:0030170">
    <property type="term" value="F:pyridoxal phosphate binding"/>
    <property type="evidence" value="ECO:0007669"/>
    <property type="project" value="InterPro"/>
</dbReference>
<dbReference type="EMBL" id="UINC01000202">
    <property type="protein sequence ID" value="SUZ51040.1"/>
    <property type="molecule type" value="Genomic_DNA"/>
</dbReference>
<dbReference type="GO" id="GO:0031071">
    <property type="term" value="F:cysteine desulfurase activity"/>
    <property type="evidence" value="ECO:0007669"/>
    <property type="project" value="UniProtKB-EC"/>
</dbReference>
<organism evidence="8">
    <name type="scientific">marine metagenome</name>
    <dbReference type="NCBI Taxonomy" id="408172"/>
    <lineage>
        <taxon>unclassified sequences</taxon>
        <taxon>metagenomes</taxon>
        <taxon>ecological metagenomes</taxon>
    </lineage>
</organism>
<name>A0A381N8U7_9ZZZZ</name>
<dbReference type="PANTHER" id="PTHR43586:SF8">
    <property type="entry name" value="CYSTEINE DESULFURASE 1, CHLOROPLASTIC"/>
    <property type="match status" value="1"/>
</dbReference>
<accession>A0A381N8U7</accession>
<dbReference type="AlphaFoldDB" id="A0A381N8U7"/>
<dbReference type="PANTHER" id="PTHR43586">
    <property type="entry name" value="CYSTEINE DESULFURASE"/>
    <property type="match status" value="1"/>
</dbReference>
<protein>
    <recommendedName>
        <fullName evidence="3">cysteine desulfurase</fullName>
        <ecNumber evidence="3">2.8.1.7</ecNumber>
    </recommendedName>
</protein>
<keyword evidence="5" id="KW-0663">Pyridoxal phosphate</keyword>
<gene>
    <name evidence="8" type="ORF">METZ01_LOCUS3894</name>
</gene>
<dbReference type="InterPro" id="IPR000192">
    <property type="entry name" value="Aminotrans_V_dom"/>
</dbReference>
<evidence type="ECO:0000256" key="2">
    <source>
        <dbReference type="ARBA" id="ARBA00010447"/>
    </source>
</evidence>
<evidence type="ECO:0000256" key="6">
    <source>
        <dbReference type="ARBA" id="ARBA00050776"/>
    </source>
</evidence>
<dbReference type="PROSITE" id="PS00595">
    <property type="entry name" value="AA_TRANSFER_CLASS_5"/>
    <property type="match status" value="1"/>
</dbReference>
<evidence type="ECO:0000256" key="5">
    <source>
        <dbReference type="ARBA" id="ARBA00022898"/>
    </source>
</evidence>
<evidence type="ECO:0000256" key="3">
    <source>
        <dbReference type="ARBA" id="ARBA00012239"/>
    </source>
</evidence>
<dbReference type="Gene3D" id="3.90.1150.10">
    <property type="entry name" value="Aspartate Aminotransferase, domain 1"/>
    <property type="match status" value="1"/>
</dbReference>
<dbReference type="InterPro" id="IPR015422">
    <property type="entry name" value="PyrdxlP-dep_Trfase_small"/>
</dbReference>
<dbReference type="Pfam" id="PF00266">
    <property type="entry name" value="Aminotran_5"/>
    <property type="match status" value="1"/>
</dbReference>